<proteinExistence type="predicted"/>
<gene>
    <name evidence="1" type="ORF">CKQ54_19720</name>
</gene>
<reference evidence="1 2" key="1">
    <citation type="submission" date="2017-08" db="EMBL/GenBank/DDBJ databases">
        <title>Comparative genomics of bacteria isolated from necrotic lesions of AOD affected trees.</title>
        <authorList>
            <person name="Doonan J."/>
            <person name="Denman S."/>
            <person name="Mcdonald J.E."/>
        </authorList>
    </citation>
    <scope>NUCLEOTIDE SEQUENCE [LARGE SCALE GENOMIC DNA]</scope>
    <source>
        <strain evidence="1 2">CIP 105588</strain>
    </source>
</reference>
<accession>A0ABX9PZG4</accession>
<name>A0ABX9PZG4_9GAMM</name>
<evidence type="ECO:0008006" key="3">
    <source>
        <dbReference type="Google" id="ProtNLM"/>
    </source>
</evidence>
<dbReference type="Pfam" id="PF13079">
    <property type="entry name" value="DUF3916"/>
    <property type="match status" value="1"/>
</dbReference>
<organism evidence="1 2">
    <name type="scientific">Rahnella variigena</name>
    <dbReference type="NCBI Taxonomy" id="574964"/>
    <lineage>
        <taxon>Bacteria</taxon>
        <taxon>Pseudomonadati</taxon>
        <taxon>Pseudomonadota</taxon>
        <taxon>Gammaproteobacteria</taxon>
        <taxon>Enterobacterales</taxon>
        <taxon>Yersiniaceae</taxon>
        <taxon>Rahnella</taxon>
    </lineage>
</organism>
<dbReference type="EMBL" id="NSDJ01000001">
    <property type="protein sequence ID" value="RKF70466.1"/>
    <property type="molecule type" value="Genomic_DNA"/>
</dbReference>
<sequence length="185" mass="21407">MSIRRLAFSSKKLRGIPRRLRSLRKWSQSYTSKYPTISSDSYSDGYWNIKIPVHIGLVQGRQTNREIQSVCAQFMIDAAYNIFQAKPKNETNTRVTCCIILPEMFSSELCLFTSEEYFNVQAQPGSNYLGKKTLLTNRSIIKEWDLNLPNGFSELGILRSSENEDGEIYFSEHWYIGEVARKIKI</sequence>
<evidence type="ECO:0000313" key="1">
    <source>
        <dbReference type="EMBL" id="RKF70466.1"/>
    </source>
</evidence>
<dbReference type="Proteomes" id="UP000284853">
    <property type="component" value="Unassembled WGS sequence"/>
</dbReference>
<keyword evidence="2" id="KW-1185">Reference proteome</keyword>
<dbReference type="InterPro" id="IPR025075">
    <property type="entry name" value="DUF3916"/>
</dbReference>
<protein>
    <recommendedName>
        <fullName evidence="3">DUF3916 domain-containing protein</fullName>
    </recommendedName>
</protein>
<evidence type="ECO:0000313" key="2">
    <source>
        <dbReference type="Proteomes" id="UP000284853"/>
    </source>
</evidence>
<comment type="caution">
    <text evidence="1">The sequence shown here is derived from an EMBL/GenBank/DDBJ whole genome shotgun (WGS) entry which is preliminary data.</text>
</comment>